<evidence type="ECO:0000313" key="1">
    <source>
        <dbReference type="EMBL" id="MFC0392398.1"/>
    </source>
</evidence>
<name>A0ABV6JCQ3_9BACL</name>
<dbReference type="Proteomes" id="UP001589818">
    <property type="component" value="Unassembled WGS sequence"/>
</dbReference>
<dbReference type="EMBL" id="JBHLVF010000017">
    <property type="protein sequence ID" value="MFC0392398.1"/>
    <property type="molecule type" value="Genomic_DNA"/>
</dbReference>
<evidence type="ECO:0000313" key="2">
    <source>
        <dbReference type="Proteomes" id="UP001589818"/>
    </source>
</evidence>
<proteinExistence type="predicted"/>
<keyword evidence="2" id="KW-1185">Reference proteome</keyword>
<gene>
    <name evidence="1" type="ORF">ACFFJ8_13575</name>
</gene>
<organism evidence="1 2">
    <name type="scientific">Paenibacillus mendelii</name>
    <dbReference type="NCBI Taxonomy" id="206163"/>
    <lineage>
        <taxon>Bacteria</taxon>
        <taxon>Bacillati</taxon>
        <taxon>Bacillota</taxon>
        <taxon>Bacilli</taxon>
        <taxon>Bacillales</taxon>
        <taxon>Paenibacillaceae</taxon>
        <taxon>Paenibacillus</taxon>
    </lineage>
</organism>
<comment type="caution">
    <text evidence="1">The sequence shown here is derived from an EMBL/GenBank/DDBJ whole genome shotgun (WGS) entry which is preliminary data.</text>
</comment>
<dbReference type="RefSeq" id="WP_204819490.1">
    <property type="nucleotide sequence ID" value="NZ_JANHOF010000003.1"/>
</dbReference>
<reference evidence="1 2" key="1">
    <citation type="submission" date="2024-09" db="EMBL/GenBank/DDBJ databases">
        <authorList>
            <person name="Sun Q."/>
            <person name="Mori K."/>
        </authorList>
    </citation>
    <scope>NUCLEOTIDE SEQUENCE [LARGE SCALE GENOMIC DNA]</scope>
    <source>
        <strain evidence="1 2">CCM 4839</strain>
    </source>
</reference>
<accession>A0ABV6JCQ3</accession>
<sequence length="191" mass="21359">MRIRRIRSVSGRKKTVIVLQREDIIRGLRTISKRTLPLYGRIVRDRNYATQLVQAVKALNFSRVETIIRLEVPGAMVGVGAGFDACLDFGNGSSEFCVGIFRPGEKICTAQIRSVSRIMLPLLRKMANNRQFTARVTDLVIKRQSNALLRLIRTVVNPALVVSVPIDDFGFACVVKLPSGARYNFVVTILQ</sequence>
<protein>
    <submittedName>
        <fullName evidence="1">Uncharacterized protein</fullName>
    </submittedName>
</protein>